<dbReference type="Proteomes" id="UP001341820">
    <property type="component" value="Unassembled WGS sequence"/>
</dbReference>
<name>A0ABU6NNL8_9BACI</name>
<evidence type="ECO:0000259" key="1">
    <source>
        <dbReference type="Pfam" id="PF23728"/>
    </source>
</evidence>
<dbReference type="EMBL" id="JAROAS010000016">
    <property type="protein sequence ID" value="MED4128357.1"/>
    <property type="molecule type" value="Genomic_DNA"/>
</dbReference>
<sequence>MNIHFDIPTYKASLKEIHVKSDEATIGTFRRFTKSDLKKTFGRHLSSTFVSNLMIQSSNSQFEFRLNNQIRAFLSNASWTIKEQGMTIGEIREQPVGRTLIVTTEQGNVEVKSTLIALREIEVNLLSEKPVAIARGKRNGSIQNPTFDLTLHPHSLTFPPVFFAALCFLHIHQG</sequence>
<reference evidence="2 3" key="1">
    <citation type="submission" date="2023-03" db="EMBL/GenBank/DDBJ databases">
        <title>Bacillus Genome Sequencing.</title>
        <authorList>
            <person name="Dunlap C."/>
        </authorList>
    </citation>
    <scope>NUCLEOTIDE SEQUENCE [LARGE SCALE GENOMIC DNA]</scope>
    <source>
        <strain evidence="2 3">B-4107</strain>
    </source>
</reference>
<protein>
    <recommendedName>
        <fullName evidence="1">Tubby C-terminal domain-containing protein</fullName>
    </recommendedName>
</protein>
<dbReference type="Pfam" id="PF23728">
    <property type="entry name" value="Tubby_C_like"/>
    <property type="match status" value="1"/>
</dbReference>
<feature type="domain" description="Tubby C-terminal" evidence="1">
    <location>
        <begin position="4"/>
        <end position="167"/>
    </location>
</feature>
<gene>
    <name evidence="2" type="ORF">P5F74_09470</name>
</gene>
<comment type="caution">
    <text evidence="2">The sequence shown here is derived from an EMBL/GenBank/DDBJ whole genome shotgun (WGS) entry which is preliminary data.</text>
</comment>
<proteinExistence type="predicted"/>
<evidence type="ECO:0000313" key="3">
    <source>
        <dbReference type="Proteomes" id="UP001341820"/>
    </source>
</evidence>
<dbReference type="RefSeq" id="WP_328237128.1">
    <property type="nucleotide sequence ID" value="NZ_JAROAS010000016.1"/>
</dbReference>
<evidence type="ECO:0000313" key="2">
    <source>
        <dbReference type="EMBL" id="MED4128357.1"/>
    </source>
</evidence>
<keyword evidence="3" id="KW-1185">Reference proteome</keyword>
<organism evidence="2 3">
    <name type="scientific">Shouchella miscanthi</name>
    <dbReference type="NCBI Taxonomy" id="2598861"/>
    <lineage>
        <taxon>Bacteria</taxon>
        <taxon>Bacillati</taxon>
        <taxon>Bacillota</taxon>
        <taxon>Bacilli</taxon>
        <taxon>Bacillales</taxon>
        <taxon>Bacillaceae</taxon>
        <taxon>Shouchella</taxon>
    </lineage>
</organism>
<accession>A0ABU6NNL8</accession>
<dbReference type="InterPro" id="IPR056944">
    <property type="entry name" value="Tubby_C-like"/>
</dbReference>